<organism evidence="3">
    <name type="scientific">Leptosphaeria maculans (strain JN3 / isolate v23.1.3 / race Av1-4-5-6-7-8)</name>
    <name type="common">Blackleg fungus</name>
    <name type="synonym">Phoma lingam</name>
    <dbReference type="NCBI Taxonomy" id="985895"/>
    <lineage>
        <taxon>Eukaryota</taxon>
        <taxon>Fungi</taxon>
        <taxon>Dikarya</taxon>
        <taxon>Ascomycota</taxon>
        <taxon>Pezizomycotina</taxon>
        <taxon>Dothideomycetes</taxon>
        <taxon>Pleosporomycetidae</taxon>
        <taxon>Pleosporales</taxon>
        <taxon>Pleosporineae</taxon>
        <taxon>Leptosphaeriaceae</taxon>
        <taxon>Plenodomus</taxon>
        <taxon>Plenodomus lingam/Leptosphaeria maculans species complex</taxon>
    </lineage>
</organism>
<dbReference type="AlphaFoldDB" id="E5A1G7"/>
<feature type="chain" id="PRO_5003192346" evidence="1">
    <location>
        <begin position="24"/>
        <end position="184"/>
    </location>
</feature>
<dbReference type="Proteomes" id="UP000002668">
    <property type="component" value="Genome"/>
</dbReference>
<feature type="signal peptide" evidence="1">
    <location>
        <begin position="1"/>
        <end position="23"/>
    </location>
</feature>
<dbReference type="EMBL" id="FP929131">
    <property type="protein sequence ID" value="CBX97431.1"/>
    <property type="molecule type" value="Genomic_DNA"/>
</dbReference>
<reference evidence="3" key="1">
    <citation type="journal article" date="2011" name="Nat. Commun.">
        <title>Effector diversification within compartments of the Leptosphaeria maculans genome affected by Repeat-Induced Point mutations.</title>
        <authorList>
            <person name="Rouxel T."/>
            <person name="Grandaubert J."/>
            <person name="Hane J.K."/>
            <person name="Hoede C."/>
            <person name="van de Wouw A.P."/>
            <person name="Couloux A."/>
            <person name="Dominguez V."/>
            <person name="Anthouard V."/>
            <person name="Bally P."/>
            <person name="Bourras S."/>
            <person name="Cozijnsen A.J."/>
            <person name="Ciuffetti L.M."/>
            <person name="Degrave A."/>
            <person name="Dilmaghani A."/>
            <person name="Duret L."/>
            <person name="Fudal I."/>
            <person name="Goodwin S.B."/>
            <person name="Gout L."/>
            <person name="Glaser N."/>
            <person name="Linglin J."/>
            <person name="Kema G.H.J."/>
            <person name="Lapalu N."/>
            <person name="Lawrence C.B."/>
            <person name="May K."/>
            <person name="Meyer M."/>
            <person name="Ollivier B."/>
            <person name="Poulain J."/>
            <person name="Schoch C.L."/>
            <person name="Simon A."/>
            <person name="Spatafora J.W."/>
            <person name="Stachowiak A."/>
            <person name="Turgeon B.G."/>
            <person name="Tyler B.M."/>
            <person name="Vincent D."/>
            <person name="Weissenbach J."/>
            <person name="Amselem J."/>
            <person name="Quesneville H."/>
            <person name="Oliver R.P."/>
            <person name="Wincker P."/>
            <person name="Balesdent M.-H."/>
            <person name="Howlett B.J."/>
        </authorList>
    </citation>
    <scope>NUCLEOTIDE SEQUENCE [LARGE SCALE GENOMIC DNA]</scope>
    <source>
        <strain evidence="3">JN3 / isolate v23.1.3 / race Av1-4-5-6-7-8</strain>
    </source>
</reference>
<accession>E5A1G7</accession>
<sequence>MLLSSFDLVKTIFLIGLAKQAASQLPNNRRQDFLELRKYGIKVETITMHTHFSVFAPLDWNCVMISVEVNPAFHIKRETKGEMTVNSVCCKYLHDSKRSLCYMHGIDFRSITHDNCEVGWDGGSKYVTLTEQDHSYENGVKVAGKMFWTLAGLAGMEDIWSIMEDFQPRSTLYMDFYFINHTLS</sequence>
<name>E5A1G7_LEPMJ</name>
<gene>
    <name evidence="2" type="ORF">LEMA_P105620.1</name>
</gene>
<evidence type="ECO:0000256" key="1">
    <source>
        <dbReference type="SAM" id="SignalP"/>
    </source>
</evidence>
<evidence type="ECO:0000313" key="2">
    <source>
        <dbReference type="EMBL" id="CBX97431.1"/>
    </source>
</evidence>
<dbReference type="HOGENOM" id="CLU_1468424_0_0_1"/>
<protein>
    <submittedName>
        <fullName evidence="2">Predicted protein</fullName>
    </submittedName>
</protein>
<proteinExistence type="predicted"/>
<dbReference type="VEuPathDB" id="FungiDB:LEMA_P105620.1"/>
<keyword evidence="1" id="KW-0732">Signal</keyword>
<dbReference type="InParanoid" id="E5A1G7"/>
<evidence type="ECO:0000313" key="3">
    <source>
        <dbReference type="Proteomes" id="UP000002668"/>
    </source>
</evidence>
<keyword evidence="3" id="KW-1185">Reference proteome</keyword>